<gene>
    <name evidence="2" type="ORF">QXL92_26485</name>
</gene>
<comment type="caution">
    <text evidence="2">The sequence shown here is derived from an EMBL/GenBank/DDBJ whole genome shotgun (WGS) entry which is preliminary data.</text>
</comment>
<proteinExistence type="predicted"/>
<feature type="region of interest" description="Disordered" evidence="1">
    <location>
        <begin position="1"/>
        <end position="63"/>
    </location>
</feature>
<reference evidence="2" key="1">
    <citation type="submission" date="2023-06" db="EMBL/GenBank/DDBJ databases">
        <title>Identification of two novel mycobacterium reveal diversities and complexities of Mycobacterium gordonae clade.</title>
        <authorList>
            <person name="Matsumoto Y."/>
            <person name="Nakamura S."/>
            <person name="Motooka D."/>
            <person name="Fukushima K."/>
        </authorList>
    </citation>
    <scope>NUCLEOTIDE SEQUENCE</scope>
    <source>
        <strain evidence="2">TY812</strain>
    </source>
</reference>
<sequence length="63" mass="7157">MRVSPSTMDPQPSRGLRRDQDLEDVVDELQQNVTDERREQDVPGNATEREEAPVHGSEDEPPD</sequence>
<name>A0A4R5WB42_9MYCO</name>
<dbReference type="AlphaFoldDB" id="A0A4R5WB42"/>
<protein>
    <submittedName>
        <fullName evidence="2">Uncharacterized protein</fullName>
    </submittedName>
</protein>
<dbReference type="EMBL" id="JAUFSA010000001">
    <property type="protein sequence ID" value="MDP7738286.1"/>
    <property type="molecule type" value="Genomic_DNA"/>
</dbReference>
<feature type="compositionally biased region" description="Polar residues" evidence="1">
    <location>
        <begin position="1"/>
        <end position="10"/>
    </location>
</feature>
<evidence type="ECO:0000256" key="1">
    <source>
        <dbReference type="SAM" id="MobiDB-lite"/>
    </source>
</evidence>
<dbReference type="RefSeq" id="WP_133437990.1">
    <property type="nucleotide sequence ID" value="NZ_JAUFSA010000001.1"/>
</dbReference>
<organism evidence="2 3">
    <name type="scientific">Mycobacterium paragordonae</name>
    <dbReference type="NCBI Taxonomy" id="1389713"/>
    <lineage>
        <taxon>Bacteria</taxon>
        <taxon>Bacillati</taxon>
        <taxon>Actinomycetota</taxon>
        <taxon>Actinomycetes</taxon>
        <taxon>Mycobacteriales</taxon>
        <taxon>Mycobacteriaceae</taxon>
        <taxon>Mycobacterium</taxon>
    </lineage>
</organism>
<evidence type="ECO:0000313" key="3">
    <source>
        <dbReference type="Proteomes" id="UP001229081"/>
    </source>
</evidence>
<evidence type="ECO:0000313" key="2">
    <source>
        <dbReference type="EMBL" id="MDP7738286.1"/>
    </source>
</evidence>
<feature type="compositionally biased region" description="Basic and acidic residues" evidence="1">
    <location>
        <begin position="34"/>
        <end position="63"/>
    </location>
</feature>
<dbReference type="Proteomes" id="UP001229081">
    <property type="component" value="Unassembled WGS sequence"/>
</dbReference>
<accession>A0A4R5WB42</accession>